<dbReference type="PROSITE" id="PS50835">
    <property type="entry name" value="IG_LIKE"/>
    <property type="match status" value="5"/>
</dbReference>
<dbReference type="EMBL" id="JAUYZG010000006">
    <property type="protein sequence ID" value="KAK2905339.1"/>
    <property type="molecule type" value="Genomic_DNA"/>
</dbReference>
<evidence type="ECO:0000256" key="6">
    <source>
        <dbReference type="ARBA" id="ARBA00023136"/>
    </source>
</evidence>
<dbReference type="InterPro" id="IPR051102">
    <property type="entry name" value="IgSF_V-set/TM_domain"/>
</dbReference>
<dbReference type="InterPro" id="IPR013106">
    <property type="entry name" value="Ig_V-set"/>
</dbReference>
<keyword evidence="5" id="KW-1133">Transmembrane helix</keyword>
<gene>
    <name evidence="9" type="ORF">Q8A67_007138</name>
</gene>
<dbReference type="InterPro" id="IPR036179">
    <property type="entry name" value="Ig-like_dom_sf"/>
</dbReference>
<dbReference type="AlphaFoldDB" id="A0AA88PY01"/>
<evidence type="ECO:0000256" key="5">
    <source>
        <dbReference type="ARBA" id="ARBA00022989"/>
    </source>
</evidence>
<dbReference type="Pfam" id="PF07686">
    <property type="entry name" value="V-set"/>
    <property type="match status" value="2"/>
</dbReference>
<comment type="subcellular location">
    <subcellularLocation>
        <location evidence="1">Membrane</location>
        <topology evidence="1">Single-pass membrane protein</topology>
    </subcellularLocation>
</comment>
<evidence type="ECO:0000256" key="4">
    <source>
        <dbReference type="ARBA" id="ARBA00022737"/>
    </source>
</evidence>
<keyword evidence="10" id="KW-1185">Reference proteome</keyword>
<evidence type="ECO:0000313" key="10">
    <source>
        <dbReference type="Proteomes" id="UP001187343"/>
    </source>
</evidence>
<dbReference type="InterPro" id="IPR007110">
    <property type="entry name" value="Ig-like_dom"/>
</dbReference>
<accession>A0AA88PY01</accession>
<comment type="caution">
    <text evidence="9">The sequence shown here is derived from an EMBL/GenBank/DDBJ whole genome shotgun (WGS) entry which is preliminary data.</text>
</comment>
<keyword evidence="3" id="KW-0732">Signal</keyword>
<keyword evidence="4" id="KW-0677">Repeat</keyword>
<dbReference type="InterPro" id="IPR013783">
    <property type="entry name" value="Ig-like_fold"/>
</dbReference>
<name>A0AA88PY01_9TELE</name>
<dbReference type="SUPFAM" id="SSF48726">
    <property type="entry name" value="Immunoglobulin"/>
    <property type="match status" value="3"/>
</dbReference>
<dbReference type="Gene3D" id="2.60.40.10">
    <property type="entry name" value="Immunoglobulins"/>
    <property type="match status" value="4"/>
</dbReference>
<dbReference type="FunFam" id="2.60.40.10:FF:002026">
    <property type="entry name" value="Prostaglandin F2 receptor inhibitor"/>
    <property type="match status" value="1"/>
</dbReference>
<evidence type="ECO:0000256" key="1">
    <source>
        <dbReference type="ARBA" id="ARBA00004167"/>
    </source>
</evidence>
<keyword evidence="7" id="KW-1015">Disulfide bond</keyword>
<keyword evidence="8" id="KW-0393">Immunoglobulin domain</keyword>
<sequence>MDKGAGLRPVILFIALVWFCEARVVKVPVGPLVHVEGQAISIRCDVSDYEGPRDQEFDWSLVHGDKLLPLISTFESDFVDPSMRDRVNNGDISYSKLGDAAVELKFKKVRATDSGVYRCSTPSTDSVSKGNYHDDVELKVIGDSLKVAPVISKSAVAEGESVDLQCTATRGFTEHTFLSVTWSIRKGSSPLEEILTFGPDDKIKVGGNYAQRYTDGGIQLDLRGGGFYGLILKRAKPSDQGEYVCMAQEWVRQGEEGKNWRKILEKSEEMGKVAVTPTDLQFKVTLKASLSPQSTSEPTELRCEVVDLLHLQDGRLGVTWSYSTNTPGDVSQKKITLASLNELGALIAGSEYQQRLDSGDIAVTRKESNIFVLRMLQTRDADMGSYSCAVTAWKPTQESKLEKAKEVQSTPVTVQWTPKIPVLQVVAHRVREASTGGSTFEMSCRVTGQNLKNPGYSVLIRFEEILGGKSRKVLSLSQDSVLQLEEWSEPSRIDSVVLEKTGQLEYRFRLYGAQVTDRGFYYCDVTAWTREQSQDWSKAVSAESNKIEIAFVHTGPVFNISIHSEANNVIPGETVQMKCIISILNASPNTGDMAFDVRWFQNADRAVDNGVQPLISMDRWGVVKKTGSNDTSLERTDRHTFVLTLHKIQNRDVGEYHCTATPWLLSPATGAWNKEKDLTSSISFLSVKMELWDSLKMPVGYGLAAAVIAGLLSVLLGLAVAHCCFSRNPMHTPRPRNKLLEMEMD</sequence>
<proteinExistence type="predicted"/>
<evidence type="ECO:0000256" key="3">
    <source>
        <dbReference type="ARBA" id="ARBA00022729"/>
    </source>
</evidence>
<keyword evidence="2" id="KW-0812">Transmembrane</keyword>
<dbReference type="PANTHER" id="PTHR12207">
    <property type="entry name" value="V-SET AND TRANSMEMBRANE DOMAIN-CONTAINING PROTEIN"/>
    <property type="match status" value="1"/>
</dbReference>
<evidence type="ECO:0000256" key="8">
    <source>
        <dbReference type="ARBA" id="ARBA00023319"/>
    </source>
</evidence>
<dbReference type="SMART" id="SM00409">
    <property type="entry name" value="IG"/>
    <property type="match status" value="5"/>
</dbReference>
<keyword evidence="6" id="KW-0472">Membrane</keyword>
<dbReference type="Proteomes" id="UP001187343">
    <property type="component" value="Unassembled WGS sequence"/>
</dbReference>
<protein>
    <submittedName>
        <fullName evidence="9">Uncharacterized protein</fullName>
    </submittedName>
</protein>
<organism evidence="9 10">
    <name type="scientific">Cirrhinus molitorella</name>
    <name type="common">mud carp</name>
    <dbReference type="NCBI Taxonomy" id="172907"/>
    <lineage>
        <taxon>Eukaryota</taxon>
        <taxon>Metazoa</taxon>
        <taxon>Chordata</taxon>
        <taxon>Craniata</taxon>
        <taxon>Vertebrata</taxon>
        <taxon>Euteleostomi</taxon>
        <taxon>Actinopterygii</taxon>
        <taxon>Neopterygii</taxon>
        <taxon>Teleostei</taxon>
        <taxon>Ostariophysi</taxon>
        <taxon>Cypriniformes</taxon>
        <taxon>Cyprinidae</taxon>
        <taxon>Labeoninae</taxon>
        <taxon>Labeonini</taxon>
        <taxon>Cirrhinus</taxon>
    </lineage>
</organism>
<dbReference type="PANTHER" id="PTHR12207:SF3">
    <property type="entry name" value="PROSTAGLANDIN F2 RECEPTOR NEGATIVE REGULATOR"/>
    <property type="match status" value="1"/>
</dbReference>
<evidence type="ECO:0000313" key="9">
    <source>
        <dbReference type="EMBL" id="KAK2905339.1"/>
    </source>
</evidence>
<dbReference type="FunFam" id="2.60.40.10:FF:000191">
    <property type="entry name" value="Immunoglobulin superfamily member 3"/>
    <property type="match status" value="1"/>
</dbReference>
<evidence type="ECO:0000256" key="2">
    <source>
        <dbReference type="ARBA" id="ARBA00022692"/>
    </source>
</evidence>
<evidence type="ECO:0000256" key="7">
    <source>
        <dbReference type="ARBA" id="ARBA00023157"/>
    </source>
</evidence>
<reference evidence="9" key="1">
    <citation type="submission" date="2023-08" db="EMBL/GenBank/DDBJ databases">
        <title>Chromosome-level Genome Assembly of mud carp (Cirrhinus molitorella).</title>
        <authorList>
            <person name="Liu H."/>
        </authorList>
    </citation>
    <scope>NUCLEOTIDE SEQUENCE</scope>
    <source>
        <strain evidence="9">Prfri</strain>
        <tissue evidence="9">Muscle</tissue>
    </source>
</reference>
<dbReference type="InterPro" id="IPR003599">
    <property type="entry name" value="Ig_sub"/>
</dbReference>
<dbReference type="GO" id="GO:0016020">
    <property type="term" value="C:membrane"/>
    <property type="evidence" value="ECO:0007669"/>
    <property type="project" value="UniProtKB-SubCell"/>
</dbReference>